<evidence type="ECO:0000313" key="3">
    <source>
        <dbReference type="EMBL" id="SVC38394.1"/>
    </source>
</evidence>
<dbReference type="SUPFAM" id="SSF53335">
    <property type="entry name" value="S-adenosyl-L-methionine-dependent methyltransferases"/>
    <property type="match status" value="1"/>
</dbReference>
<proteinExistence type="predicted"/>
<evidence type="ECO:0008006" key="4">
    <source>
        <dbReference type="Google" id="ProtNLM"/>
    </source>
</evidence>
<dbReference type="PANTHER" id="PTHR43648:SF1">
    <property type="entry name" value="ELECTRON TRANSFER FLAVOPROTEIN BETA SUBUNIT LYSINE METHYLTRANSFERASE"/>
    <property type="match status" value="1"/>
</dbReference>
<dbReference type="EMBL" id="UINC01088300">
    <property type="protein sequence ID" value="SVC38394.1"/>
    <property type="molecule type" value="Genomic_DNA"/>
</dbReference>
<organism evidence="3">
    <name type="scientific">marine metagenome</name>
    <dbReference type="NCBI Taxonomy" id="408172"/>
    <lineage>
        <taxon>unclassified sequences</taxon>
        <taxon>metagenomes</taxon>
        <taxon>ecological metagenomes</taxon>
    </lineage>
</organism>
<dbReference type="PANTHER" id="PTHR43648">
    <property type="entry name" value="ELECTRON TRANSFER FLAVOPROTEIN BETA SUBUNIT LYSINE METHYLTRANSFERASE"/>
    <property type="match status" value="1"/>
</dbReference>
<protein>
    <recommendedName>
        <fullName evidence="4">Ribosomal protein L11 methyltransferase</fullName>
    </recommendedName>
</protein>
<dbReference type="InterPro" id="IPR050078">
    <property type="entry name" value="Ribosomal_L11_MeTrfase_PrmA"/>
</dbReference>
<evidence type="ECO:0000256" key="2">
    <source>
        <dbReference type="ARBA" id="ARBA00022679"/>
    </source>
</evidence>
<dbReference type="GO" id="GO:0032259">
    <property type="term" value="P:methylation"/>
    <property type="evidence" value="ECO:0007669"/>
    <property type="project" value="UniProtKB-KW"/>
</dbReference>
<dbReference type="GO" id="GO:0008276">
    <property type="term" value="F:protein methyltransferase activity"/>
    <property type="evidence" value="ECO:0007669"/>
    <property type="project" value="TreeGrafter"/>
</dbReference>
<name>A0A382LNL5_9ZZZZ</name>
<gene>
    <name evidence="3" type="ORF">METZ01_LOCUS291248</name>
</gene>
<dbReference type="Gene3D" id="3.40.50.150">
    <property type="entry name" value="Vaccinia Virus protein VP39"/>
    <property type="match status" value="1"/>
</dbReference>
<feature type="non-terminal residue" evidence="3">
    <location>
        <position position="1"/>
    </location>
</feature>
<keyword evidence="1" id="KW-0489">Methyltransferase</keyword>
<dbReference type="CDD" id="cd02440">
    <property type="entry name" value="AdoMet_MTases"/>
    <property type="match status" value="1"/>
</dbReference>
<accession>A0A382LNL5</accession>
<keyword evidence="2" id="KW-0808">Transferase</keyword>
<dbReference type="Pfam" id="PF06325">
    <property type="entry name" value="PrmA"/>
    <property type="match status" value="1"/>
</dbReference>
<dbReference type="AlphaFoldDB" id="A0A382LNL5"/>
<evidence type="ECO:0000256" key="1">
    <source>
        <dbReference type="ARBA" id="ARBA00022603"/>
    </source>
</evidence>
<sequence>VYWQQLKLWLKSEKLPRIEELLQIAGAQSISLADAGCVQLLESAPGQTPLWPKMILTAIFPCDADLKTLVPLITKTLQPDASISTTRLEEENWTSAWCKKSTTVRHFGKRLAISTLDAPLEESGTVTVKMNPGLAFGTGEHPTTGLCLEWLDQNLPAGARVLDYGCGSGILAIAALRLGARFAWAVDIEKQAVNATKNNAAINTVS</sequence>
<reference evidence="3" key="1">
    <citation type="submission" date="2018-05" db="EMBL/GenBank/DDBJ databases">
        <authorList>
            <person name="Lanie J.A."/>
            <person name="Ng W.-L."/>
            <person name="Kazmierczak K.M."/>
            <person name="Andrzejewski T.M."/>
            <person name="Davidsen T.M."/>
            <person name="Wayne K.J."/>
            <person name="Tettelin H."/>
            <person name="Glass J.I."/>
            <person name="Rusch D."/>
            <person name="Podicherti R."/>
            <person name="Tsui H.-C.T."/>
            <person name="Winkler M.E."/>
        </authorList>
    </citation>
    <scope>NUCLEOTIDE SEQUENCE</scope>
</reference>
<feature type="non-terminal residue" evidence="3">
    <location>
        <position position="206"/>
    </location>
</feature>
<dbReference type="InterPro" id="IPR029063">
    <property type="entry name" value="SAM-dependent_MTases_sf"/>
</dbReference>